<evidence type="ECO:0000313" key="1">
    <source>
        <dbReference type="EMBL" id="EHH00051.1"/>
    </source>
</evidence>
<reference evidence="1 2" key="1">
    <citation type="submission" date="2011-03" db="EMBL/GenBank/DDBJ databases">
        <authorList>
            <person name="Weinstock G."/>
            <person name="Sodergren E."/>
            <person name="Clifton S."/>
            <person name="Fulton L."/>
            <person name="Fulton B."/>
            <person name="Courtney L."/>
            <person name="Fronick C."/>
            <person name="Harrison M."/>
            <person name="Strong C."/>
            <person name="Farmer C."/>
            <person name="Delahaunty K."/>
            <person name="Markovic C."/>
            <person name="Hall O."/>
            <person name="Minx P."/>
            <person name="Tomlinson C."/>
            <person name="Mitreva M."/>
            <person name="Hou S."/>
            <person name="Chen J."/>
            <person name="Wollam A."/>
            <person name="Pepin K.H."/>
            <person name="Johnson M."/>
            <person name="Bhonagiri V."/>
            <person name="Zhang X."/>
            <person name="Suruliraj S."/>
            <person name="Warren W."/>
            <person name="Chinwalla A."/>
            <person name="Mardis E.R."/>
            <person name="Wilson R.K."/>
        </authorList>
    </citation>
    <scope>NUCLEOTIDE SEQUENCE [LARGE SCALE GENOMIC DNA]</scope>
    <source>
        <strain evidence="1 2">YIT 11840</strain>
    </source>
</reference>
<name>G5SRR0_9BACT</name>
<accession>G5SRR0</accession>
<dbReference type="AlphaFoldDB" id="G5SRR0"/>
<keyword evidence="2" id="KW-1185">Reference proteome</keyword>
<dbReference type="HOGENOM" id="CLU_1601100_0_0_10"/>
<proteinExistence type="predicted"/>
<comment type="caution">
    <text evidence="1">The sequence shown here is derived from an EMBL/GenBank/DDBJ whole genome shotgun (WGS) entry which is preliminary data.</text>
</comment>
<sequence length="166" mass="19160">MAIRHISMRPLAESCLWKYNPVSSSMVVNKRMTILVLDSFCKCCLIAGRQIRAKEQMPDNIPVREPVRIRHTPMLTVSPFHIRLCRAVEFTVKWHPMGKHREMSMAKTAGLSNVPVRRKWRLAEGNTPKNCNKVYAISNIPIQKNDLNIRALSVLQFRSLKILLQK</sequence>
<protein>
    <submittedName>
        <fullName evidence="1">Uncharacterized protein</fullName>
    </submittedName>
</protein>
<dbReference type="Proteomes" id="UP000003598">
    <property type="component" value="Unassembled WGS sequence"/>
</dbReference>
<gene>
    <name evidence="1" type="ORF">HMPREF9441_02057</name>
</gene>
<dbReference type="EMBL" id="AFFY01000025">
    <property type="protein sequence ID" value="EHH00051.1"/>
    <property type="molecule type" value="Genomic_DNA"/>
</dbReference>
<organism evidence="1 2">
    <name type="scientific">Paraprevotella clara YIT 11840</name>
    <dbReference type="NCBI Taxonomy" id="762968"/>
    <lineage>
        <taxon>Bacteria</taxon>
        <taxon>Pseudomonadati</taxon>
        <taxon>Bacteroidota</taxon>
        <taxon>Bacteroidia</taxon>
        <taxon>Bacteroidales</taxon>
        <taxon>Prevotellaceae</taxon>
        <taxon>Paraprevotella</taxon>
    </lineage>
</organism>
<evidence type="ECO:0000313" key="2">
    <source>
        <dbReference type="Proteomes" id="UP000003598"/>
    </source>
</evidence>